<feature type="transmembrane region" description="Helical" evidence="1">
    <location>
        <begin position="137"/>
        <end position="159"/>
    </location>
</feature>
<keyword evidence="1" id="KW-1133">Transmembrane helix</keyword>
<dbReference type="EMBL" id="FUZV01000001">
    <property type="protein sequence ID" value="SKC58080.1"/>
    <property type="molecule type" value="Genomic_DNA"/>
</dbReference>
<organism evidence="2 3">
    <name type="scientific">Pseudoxanthomonas indica</name>
    <dbReference type="NCBI Taxonomy" id="428993"/>
    <lineage>
        <taxon>Bacteria</taxon>
        <taxon>Pseudomonadati</taxon>
        <taxon>Pseudomonadota</taxon>
        <taxon>Gammaproteobacteria</taxon>
        <taxon>Lysobacterales</taxon>
        <taxon>Lysobacteraceae</taxon>
        <taxon>Pseudoxanthomonas</taxon>
    </lineage>
</organism>
<keyword evidence="3" id="KW-1185">Reference proteome</keyword>
<keyword evidence="1" id="KW-0812">Transmembrane</keyword>
<evidence type="ECO:0008006" key="4">
    <source>
        <dbReference type="Google" id="ProtNLM"/>
    </source>
</evidence>
<dbReference type="OrthoDB" id="6038141at2"/>
<feature type="transmembrane region" description="Helical" evidence="1">
    <location>
        <begin position="6"/>
        <end position="23"/>
    </location>
</feature>
<evidence type="ECO:0000313" key="3">
    <source>
        <dbReference type="Proteomes" id="UP000190341"/>
    </source>
</evidence>
<name>A0A1T5K3C8_9GAMM</name>
<gene>
    <name evidence="2" type="ORF">SAMN06296058_1319</name>
</gene>
<dbReference type="Proteomes" id="UP000190341">
    <property type="component" value="Unassembled WGS sequence"/>
</dbReference>
<dbReference type="RefSeq" id="WP_079723631.1">
    <property type="nucleotide sequence ID" value="NZ_BMCL01000002.1"/>
</dbReference>
<feature type="transmembrane region" description="Helical" evidence="1">
    <location>
        <begin position="67"/>
        <end position="85"/>
    </location>
</feature>
<dbReference type="InterPro" id="IPR058247">
    <property type="entry name" value="DUF1453"/>
</dbReference>
<proteinExistence type="predicted"/>
<feature type="transmembrane region" description="Helical" evidence="1">
    <location>
        <begin position="97"/>
        <end position="117"/>
    </location>
</feature>
<feature type="transmembrane region" description="Helical" evidence="1">
    <location>
        <begin position="44"/>
        <end position="61"/>
    </location>
</feature>
<keyword evidence="1" id="KW-0472">Membrane</keyword>
<accession>A0A1T5K3C8</accession>
<sequence>MPAATLPALTPLLATAGIGWIMYRRIRRSFGRQPWQPKRTVFRLGLMMLLLAFLMFGAVFMPAVRLGVGLGLVAGLALGALALQLTRMEWHEGRPTYVPNAWIGGVLTLLLVGRLAWRWSQGAFADGAAATAQQASPLTMAFAGMLVGYFLLLNSGLLWRMRQLRDASRGEL</sequence>
<protein>
    <recommendedName>
        <fullName evidence="4">DUF1453 domain-containing protein</fullName>
    </recommendedName>
</protein>
<reference evidence="2 3" key="1">
    <citation type="submission" date="2017-02" db="EMBL/GenBank/DDBJ databases">
        <authorList>
            <person name="Peterson S.W."/>
        </authorList>
    </citation>
    <scope>NUCLEOTIDE SEQUENCE [LARGE SCALE GENOMIC DNA]</scope>
    <source>
        <strain evidence="2 3">P15</strain>
    </source>
</reference>
<dbReference type="Pfam" id="PF07301">
    <property type="entry name" value="DUF1453"/>
    <property type="match status" value="1"/>
</dbReference>
<dbReference type="AlphaFoldDB" id="A0A1T5K3C8"/>
<evidence type="ECO:0000313" key="2">
    <source>
        <dbReference type="EMBL" id="SKC58080.1"/>
    </source>
</evidence>
<evidence type="ECO:0000256" key="1">
    <source>
        <dbReference type="SAM" id="Phobius"/>
    </source>
</evidence>